<dbReference type="Gene3D" id="3.40.50.1110">
    <property type="entry name" value="SGNH hydrolase"/>
    <property type="match status" value="1"/>
</dbReference>
<dbReference type="SUPFAM" id="SSF52266">
    <property type="entry name" value="SGNH hydrolase"/>
    <property type="match status" value="1"/>
</dbReference>
<feature type="compositionally biased region" description="Pro residues" evidence="1">
    <location>
        <begin position="64"/>
        <end position="77"/>
    </location>
</feature>
<evidence type="ECO:0000313" key="2">
    <source>
        <dbReference type="EMBL" id="MBF9222036.1"/>
    </source>
</evidence>
<dbReference type="EMBL" id="JADQDM010000006">
    <property type="protein sequence ID" value="MBF9222036.1"/>
    <property type="molecule type" value="Genomic_DNA"/>
</dbReference>
<keyword evidence="3" id="KW-1185">Reference proteome</keyword>
<dbReference type="RefSeq" id="WP_196293493.1">
    <property type="nucleotide sequence ID" value="NZ_JADQDM010000006.1"/>
</dbReference>
<organism evidence="2 3">
    <name type="scientific">Hymenobacter ruricola</name>
    <dbReference type="NCBI Taxonomy" id="2791023"/>
    <lineage>
        <taxon>Bacteria</taxon>
        <taxon>Pseudomonadati</taxon>
        <taxon>Bacteroidota</taxon>
        <taxon>Cytophagia</taxon>
        <taxon>Cytophagales</taxon>
        <taxon>Hymenobacteraceae</taxon>
        <taxon>Hymenobacter</taxon>
    </lineage>
</organism>
<evidence type="ECO:0000256" key="1">
    <source>
        <dbReference type="SAM" id="MobiDB-lite"/>
    </source>
</evidence>
<feature type="region of interest" description="Disordered" evidence="1">
    <location>
        <begin position="57"/>
        <end position="82"/>
    </location>
</feature>
<dbReference type="InterPro" id="IPR036514">
    <property type="entry name" value="SGNH_hydro_sf"/>
</dbReference>
<reference evidence="2 3" key="1">
    <citation type="submission" date="2020-11" db="EMBL/GenBank/DDBJ databases">
        <authorList>
            <person name="Kim M.K."/>
        </authorList>
    </citation>
    <scope>NUCLEOTIDE SEQUENCE [LARGE SCALE GENOMIC DNA]</scope>
    <source>
        <strain evidence="2 3">BT662</strain>
    </source>
</reference>
<proteinExistence type="predicted"/>
<name>A0ABS0I5H7_9BACT</name>
<protein>
    <recommendedName>
        <fullName evidence="4">SGNH hydrolase-type esterase domain-containing protein</fullName>
    </recommendedName>
</protein>
<comment type="caution">
    <text evidence="2">The sequence shown here is derived from an EMBL/GenBank/DDBJ whole genome shotgun (WGS) entry which is preliminary data.</text>
</comment>
<dbReference type="Proteomes" id="UP000618931">
    <property type="component" value="Unassembled WGS sequence"/>
</dbReference>
<evidence type="ECO:0000313" key="3">
    <source>
        <dbReference type="Proteomes" id="UP000618931"/>
    </source>
</evidence>
<dbReference type="Gene3D" id="2.60.120.1360">
    <property type="match status" value="1"/>
</dbReference>
<accession>A0ABS0I5H7</accession>
<gene>
    <name evidence="2" type="ORF">I2H31_13075</name>
</gene>
<evidence type="ECO:0008006" key="4">
    <source>
        <dbReference type="Google" id="ProtNLM"/>
    </source>
</evidence>
<sequence length="497" mass="53318">MNRLRSQNPFVLGLLTVSVLGLLSWLQPAHAPTVAGVPLRPVRLLADVLRPPVQPVGRTHGLALPPPNGTPAPPRPPAADTLPGRRAVLAAAVPSPAAAAAPTAPAVANVPGLSHFVAALRQAQARGGKVRVAYFGDSMIEGDLLTGDLRNLLQADFGGAGVGFVPINSLTADFRETIRQTFSADWYEYNLMSDHLPATCPLGVSGHAFLPRVVSNADSTGIVADTSWVAFRPGQRFGPTRRFAQARLFYGPGSRRDQVLVTTDGHRETRPLNGAEALNELALPFPRGGRALRLAFATHGPRPVYGVSFEGAQGITLDNFSFRSNSGVLLQRLPAAQLAAFGRALRYQLIILHYGVNVPRDRTYASYEQAMARVVGQMKQAFPEASILLVGMSDKSTRLDGEFVTDPQVPLLLAAQQRVALRTHVAFWNLFAAMGGENTMTRWVEQAPPLAHNDYTHVNALGGRRMAELLHAYLLSEYQRAGKTGATEPAAATAAAR</sequence>